<gene>
    <name evidence="1" type="ORF">RM445_12315</name>
</gene>
<name>A0ABU2N9U0_9PSEU</name>
<dbReference type="EMBL" id="JAVREJ010000007">
    <property type="protein sequence ID" value="MDT0350307.1"/>
    <property type="molecule type" value="Genomic_DNA"/>
</dbReference>
<dbReference type="Proteomes" id="UP001183202">
    <property type="component" value="Unassembled WGS sequence"/>
</dbReference>
<evidence type="ECO:0000313" key="1">
    <source>
        <dbReference type="EMBL" id="MDT0350307.1"/>
    </source>
</evidence>
<accession>A0ABU2N9U0</accession>
<dbReference type="RefSeq" id="WP_311556341.1">
    <property type="nucleotide sequence ID" value="NZ_JAVREJ010000007.1"/>
</dbReference>
<reference evidence="2" key="1">
    <citation type="submission" date="2023-07" db="EMBL/GenBank/DDBJ databases">
        <title>30 novel species of actinomycetes from the DSMZ collection.</title>
        <authorList>
            <person name="Nouioui I."/>
        </authorList>
    </citation>
    <scope>NUCLEOTIDE SEQUENCE [LARGE SCALE GENOMIC DNA]</scope>
    <source>
        <strain evidence="2">DSM 45834</strain>
    </source>
</reference>
<keyword evidence="2" id="KW-1185">Reference proteome</keyword>
<comment type="caution">
    <text evidence="1">The sequence shown here is derived from an EMBL/GenBank/DDBJ whole genome shotgun (WGS) entry which is preliminary data.</text>
</comment>
<proteinExistence type="predicted"/>
<sequence>MVVAVPAQHAQDLVDRILPGERPLRLVMGPGGPRRGEPAVADDPRAVGQVLGDEVAVGELHPEPVHDDPQVLAVDLRGDVEPEPVGPVLLQVHARVLVEVVLHLPLPPRGPGPHQVSRPPST</sequence>
<evidence type="ECO:0000313" key="2">
    <source>
        <dbReference type="Proteomes" id="UP001183202"/>
    </source>
</evidence>
<protein>
    <submittedName>
        <fullName evidence="1">Uncharacterized protein</fullName>
    </submittedName>
</protein>
<organism evidence="1 2">
    <name type="scientific">Pseudonocardia charpentierae</name>
    <dbReference type="NCBI Taxonomy" id="3075545"/>
    <lineage>
        <taxon>Bacteria</taxon>
        <taxon>Bacillati</taxon>
        <taxon>Actinomycetota</taxon>
        <taxon>Actinomycetes</taxon>
        <taxon>Pseudonocardiales</taxon>
        <taxon>Pseudonocardiaceae</taxon>
        <taxon>Pseudonocardia</taxon>
    </lineage>
</organism>